<dbReference type="Proteomes" id="UP000240621">
    <property type="component" value="Unassembled WGS sequence"/>
</dbReference>
<evidence type="ECO:0000313" key="4">
    <source>
        <dbReference type="Proteomes" id="UP000240621"/>
    </source>
</evidence>
<dbReference type="Proteomes" id="UP000396862">
    <property type="component" value="Unassembled WGS sequence"/>
</dbReference>
<accession>A0A2P8C7J5</accession>
<dbReference type="SUPFAM" id="SSF51735">
    <property type="entry name" value="NAD(P)-binding Rossmann-fold domains"/>
    <property type="match status" value="1"/>
</dbReference>
<dbReference type="Gene3D" id="3.40.50.720">
    <property type="entry name" value="NAD(P)-binding Rossmann-like Domain"/>
    <property type="match status" value="1"/>
</dbReference>
<dbReference type="AlphaFoldDB" id="A0A2P8C7J5"/>
<dbReference type="PANTHER" id="PTHR48079:SF6">
    <property type="entry name" value="NAD(P)-BINDING DOMAIN-CONTAINING PROTEIN-RELATED"/>
    <property type="match status" value="1"/>
</dbReference>
<keyword evidence="5" id="KW-1185">Reference proteome</keyword>
<evidence type="ECO:0000313" key="3">
    <source>
        <dbReference type="EMBL" id="PSK80938.1"/>
    </source>
</evidence>
<comment type="caution">
    <text evidence="3">The sequence shown here is derived from an EMBL/GenBank/DDBJ whole genome shotgun (WGS) entry which is preliminary data.</text>
</comment>
<dbReference type="InterPro" id="IPR001509">
    <property type="entry name" value="Epimerase_deHydtase"/>
</dbReference>
<evidence type="ECO:0000313" key="2">
    <source>
        <dbReference type="EMBL" id="GET22340.1"/>
    </source>
</evidence>
<feature type="domain" description="NAD-dependent epimerase/dehydratase" evidence="1">
    <location>
        <begin position="11"/>
        <end position="214"/>
    </location>
</feature>
<reference evidence="2 5" key="2">
    <citation type="submission" date="2019-10" db="EMBL/GenBank/DDBJ databases">
        <title>Prolixibacter strains distinguished by the presence of nitrate reductase genes were adept at nitrate-dependent anaerobic corrosion of metallic iron and carbon steel.</title>
        <authorList>
            <person name="Iino T."/>
            <person name="Shono N."/>
            <person name="Ito K."/>
            <person name="Nakamura R."/>
            <person name="Sueoka K."/>
            <person name="Harayama S."/>
            <person name="Ohkuma M."/>
        </authorList>
    </citation>
    <scope>NUCLEOTIDE SEQUENCE [LARGE SCALE GENOMIC DNA]</scope>
    <source>
        <strain evidence="2 5">MIC1-1</strain>
    </source>
</reference>
<evidence type="ECO:0000313" key="5">
    <source>
        <dbReference type="Proteomes" id="UP000396862"/>
    </source>
</evidence>
<protein>
    <submittedName>
        <fullName evidence="2 3">Epimerase</fullName>
    </submittedName>
</protein>
<dbReference type="EMBL" id="BLAU01000001">
    <property type="protein sequence ID" value="GET22340.1"/>
    <property type="molecule type" value="Genomic_DNA"/>
</dbReference>
<sequence length="282" mass="31184">MREITHISILGCGWLGTSLAKAWLKKGAIVNGSVRDEAVFPSLAAQGIRPFRVNVEENGIFSNAEAFWNCDVLVVSIPPARNERVTEVYPRLAEQVVAEVKRRSIPRVVFISSTSVYPETGGEVNEETSGRPEKPSGIALWQAEQLFLQEESFRTLVVKPGGLIGPGRLPGNFIRKAHPSRPGNVPVNLVHSDDVVEAILHLTEVEKDSAVYNIVSPEHPLRSELYSRAAELQGIGLPDFPVGENVKFKTVSSQKLIDTGFRFTYRNPLAALEDLYEQKEND</sequence>
<dbReference type="EMBL" id="PYGC01000012">
    <property type="protein sequence ID" value="PSK80938.1"/>
    <property type="molecule type" value="Genomic_DNA"/>
</dbReference>
<gene>
    <name evidence="2" type="primary">yeeZ</name>
    <name evidence="3" type="ORF">CLV93_11273</name>
    <name evidence="2" type="ORF">JCM18694_25860</name>
</gene>
<dbReference type="GO" id="GO:0004029">
    <property type="term" value="F:aldehyde dehydrogenase (NAD+) activity"/>
    <property type="evidence" value="ECO:0007669"/>
    <property type="project" value="TreeGrafter"/>
</dbReference>
<proteinExistence type="predicted"/>
<dbReference type="CDD" id="cd05266">
    <property type="entry name" value="SDR_a4"/>
    <property type="match status" value="1"/>
</dbReference>
<name>A0A2P8C7J5_9BACT</name>
<organism evidence="3 4">
    <name type="scientific">Prolixibacter denitrificans</name>
    <dbReference type="NCBI Taxonomy" id="1541063"/>
    <lineage>
        <taxon>Bacteria</taxon>
        <taxon>Pseudomonadati</taxon>
        <taxon>Bacteroidota</taxon>
        <taxon>Bacteroidia</taxon>
        <taxon>Marinilabiliales</taxon>
        <taxon>Prolixibacteraceae</taxon>
        <taxon>Prolixibacter</taxon>
    </lineage>
</organism>
<reference evidence="3 4" key="1">
    <citation type="submission" date="2018-03" db="EMBL/GenBank/DDBJ databases">
        <title>Genomic Encyclopedia of Archaeal and Bacterial Type Strains, Phase II (KMG-II): from individual species to whole genera.</title>
        <authorList>
            <person name="Goeker M."/>
        </authorList>
    </citation>
    <scope>NUCLEOTIDE SEQUENCE [LARGE SCALE GENOMIC DNA]</scope>
    <source>
        <strain evidence="3 4">DSM 27267</strain>
    </source>
</reference>
<dbReference type="RefSeq" id="WP_106543536.1">
    <property type="nucleotide sequence ID" value="NZ_BLAU01000001.1"/>
</dbReference>
<dbReference type="InterPro" id="IPR051783">
    <property type="entry name" value="NAD(P)-dependent_oxidoreduct"/>
</dbReference>
<dbReference type="Pfam" id="PF01370">
    <property type="entry name" value="Epimerase"/>
    <property type="match status" value="1"/>
</dbReference>
<dbReference type="InterPro" id="IPR036291">
    <property type="entry name" value="NAD(P)-bd_dom_sf"/>
</dbReference>
<dbReference type="GO" id="GO:0005737">
    <property type="term" value="C:cytoplasm"/>
    <property type="evidence" value="ECO:0007669"/>
    <property type="project" value="TreeGrafter"/>
</dbReference>
<dbReference type="OrthoDB" id="751203at2"/>
<evidence type="ECO:0000259" key="1">
    <source>
        <dbReference type="Pfam" id="PF01370"/>
    </source>
</evidence>
<dbReference type="PANTHER" id="PTHR48079">
    <property type="entry name" value="PROTEIN YEEZ"/>
    <property type="match status" value="1"/>
</dbReference>